<comment type="caution">
    <text evidence="2">The sequence shown here is derived from an EMBL/GenBank/DDBJ whole genome shotgun (WGS) entry which is preliminary data.</text>
</comment>
<evidence type="ECO:0000256" key="1">
    <source>
        <dbReference type="SAM" id="SignalP"/>
    </source>
</evidence>
<dbReference type="PROSITE" id="PS51257">
    <property type="entry name" value="PROKAR_LIPOPROTEIN"/>
    <property type="match status" value="1"/>
</dbReference>
<dbReference type="Proteomes" id="UP001203338">
    <property type="component" value="Unassembled WGS sequence"/>
</dbReference>
<evidence type="ECO:0000313" key="2">
    <source>
        <dbReference type="EMBL" id="MCL6271780.1"/>
    </source>
</evidence>
<accession>A0ABT0PK69</accession>
<dbReference type="EMBL" id="JAMFLX010000032">
    <property type="protein sequence ID" value="MCL6271780.1"/>
    <property type="molecule type" value="Genomic_DNA"/>
</dbReference>
<dbReference type="RefSeq" id="WP_249701426.1">
    <property type="nucleotide sequence ID" value="NZ_JAMFLX010000032.1"/>
</dbReference>
<feature type="signal peptide" evidence="1">
    <location>
        <begin position="1"/>
        <end position="33"/>
    </location>
</feature>
<name>A0ABT0PK69_9GAMM</name>
<organism evidence="2 3">
    <name type="scientific">Parendozoicomonas callyspongiae</name>
    <dbReference type="NCBI Taxonomy" id="2942213"/>
    <lineage>
        <taxon>Bacteria</taxon>
        <taxon>Pseudomonadati</taxon>
        <taxon>Pseudomonadota</taxon>
        <taxon>Gammaproteobacteria</taxon>
        <taxon>Oceanospirillales</taxon>
        <taxon>Endozoicomonadaceae</taxon>
        <taxon>Parendozoicomonas</taxon>
    </lineage>
</organism>
<evidence type="ECO:0000313" key="3">
    <source>
        <dbReference type="Proteomes" id="UP001203338"/>
    </source>
</evidence>
<protein>
    <submittedName>
        <fullName evidence="2">Uncharacterized protein</fullName>
    </submittedName>
</protein>
<sequence>MTLLLRSMKRKLSACWASFTIIAVLILSGCSSTPDTTLQVNAGSNGLLKPSLHQAIASVNVIQMLKNHHYKKMEVDEKLSTEI</sequence>
<reference evidence="2 3" key="1">
    <citation type="submission" date="2022-05" db="EMBL/GenBank/DDBJ databases">
        <authorList>
            <person name="Park J.-S."/>
        </authorList>
    </citation>
    <scope>NUCLEOTIDE SEQUENCE [LARGE SCALE GENOMIC DNA]</scope>
    <source>
        <strain evidence="2 3">2012CJ34-2</strain>
    </source>
</reference>
<keyword evidence="3" id="KW-1185">Reference proteome</keyword>
<proteinExistence type="predicted"/>
<feature type="chain" id="PRO_5045838433" evidence="1">
    <location>
        <begin position="34"/>
        <end position="83"/>
    </location>
</feature>
<keyword evidence="1" id="KW-0732">Signal</keyword>
<gene>
    <name evidence="2" type="ORF">M3P05_17815</name>
</gene>